<name>A0AA46DCX3_9BURK</name>
<organism evidence="1 2">
    <name type="scientific">Caldimonas thermodepolymerans</name>
    <dbReference type="NCBI Taxonomy" id="215580"/>
    <lineage>
        <taxon>Bacteria</taxon>
        <taxon>Pseudomonadati</taxon>
        <taxon>Pseudomonadota</taxon>
        <taxon>Betaproteobacteria</taxon>
        <taxon>Burkholderiales</taxon>
        <taxon>Sphaerotilaceae</taxon>
        <taxon>Caldimonas</taxon>
    </lineage>
</organism>
<dbReference type="EMBL" id="SLXF01000006">
    <property type="protein sequence ID" value="TCP06594.1"/>
    <property type="molecule type" value="Genomic_DNA"/>
</dbReference>
<dbReference type="RefSeq" id="WP_132765426.1">
    <property type="nucleotide sequence ID" value="NZ_CP110416.1"/>
</dbReference>
<evidence type="ECO:0000313" key="2">
    <source>
        <dbReference type="Proteomes" id="UP000294772"/>
    </source>
</evidence>
<sequence length="67" mass="7614">MTDVDFFTPGARLALELECLLMDTRNDAAQSRWWDSAHEALEQWRQAVLAMEASIDAMLKAREASND</sequence>
<protein>
    <submittedName>
        <fullName evidence="1">Uncharacterized protein</fullName>
    </submittedName>
</protein>
<gene>
    <name evidence="1" type="ORF">EV676_10677</name>
</gene>
<dbReference type="AlphaFoldDB" id="A0AA46DCX3"/>
<comment type="caution">
    <text evidence="1">The sequence shown here is derived from an EMBL/GenBank/DDBJ whole genome shotgun (WGS) entry which is preliminary data.</text>
</comment>
<proteinExistence type="predicted"/>
<dbReference type="Proteomes" id="UP000294772">
    <property type="component" value="Unassembled WGS sequence"/>
</dbReference>
<reference evidence="1 2" key="1">
    <citation type="submission" date="2019-03" db="EMBL/GenBank/DDBJ databases">
        <title>Genomic Encyclopedia of Type Strains, Phase IV (KMG-IV): sequencing the most valuable type-strain genomes for metagenomic binning, comparative biology and taxonomic classification.</title>
        <authorList>
            <person name="Goeker M."/>
        </authorList>
    </citation>
    <scope>NUCLEOTIDE SEQUENCE [LARGE SCALE GENOMIC DNA]</scope>
    <source>
        <strain evidence="1 2">DSM 15264</strain>
    </source>
</reference>
<accession>A0AA46DCX3</accession>
<evidence type="ECO:0000313" key="1">
    <source>
        <dbReference type="EMBL" id="TCP06594.1"/>
    </source>
</evidence>